<keyword evidence="3" id="KW-1185">Reference proteome</keyword>
<reference evidence="2 3" key="1">
    <citation type="submission" date="2020-02" db="EMBL/GenBank/DDBJ databases">
        <title>Genome sequence of the type strain CCBAU10050 of Rhizobium daejeonense.</title>
        <authorList>
            <person name="Gao J."/>
            <person name="Sun J."/>
        </authorList>
    </citation>
    <scope>NUCLEOTIDE SEQUENCE [LARGE SCALE GENOMIC DNA]</scope>
    <source>
        <strain evidence="2 3">CCBAU10050</strain>
    </source>
</reference>
<gene>
    <name evidence="2" type="ORF">G6N76_17250</name>
</gene>
<accession>A0A6M1S874</accession>
<dbReference type="AlphaFoldDB" id="A0A6M1S874"/>
<evidence type="ECO:0000256" key="1">
    <source>
        <dbReference type="SAM" id="MobiDB-lite"/>
    </source>
</evidence>
<dbReference type="RefSeq" id="WP_163902044.1">
    <property type="nucleotide sequence ID" value="NZ_CP048427.1"/>
</dbReference>
<evidence type="ECO:0000313" key="3">
    <source>
        <dbReference type="Proteomes" id="UP000477849"/>
    </source>
</evidence>
<feature type="compositionally biased region" description="Basic and acidic residues" evidence="1">
    <location>
        <begin position="186"/>
        <end position="195"/>
    </location>
</feature>
<dbReference type="Proteomes" id="UP000477849">
    <property type="component" value="Unassembled WGS sequence"/>
</dbReference>
<comment type="caution">
    <text evidence="2">The sequence shown here is derived from an EMBL/GenBank/DDBJ whole genome shotgun (WGS) entry which is preliminary data.</text>
</comment>
<name>A0A6M1S874_9HYPH</name>
<dbReference type="EMBL" id="JAAKZH010000005">
    <property type="protein sequence ID" value="NGO65420.1"/>
    <property type="molecule type" value="Genomic_DNA"/>
</dbReference>
<evidence type="ECO:0000313" key="2">
    <source>
        <dbReference type="EMBL" id="NGO65420.1"/>
    </source>
</evidence>
<proteinExistence type="predicted"/>
<feature type="region of interest" description="Disordered" evidence="1">
    <location>
        <begin position="186"/>
        <end position="207"/>
    </location>
</feature>
<sequence>MKLSIFATLGTIASFCAFNEPALANDSTYTDLDLDKCKTVASDDMGAIMLCSGYKDYQVHFSEGDLRQSVFYGPLDKKWQEQGFESFEPFNHVGAKIEWRLDDSGKPFAAILRWFLENVGPQGVPTKASTGQVLVISRVAQQEDGLGCVVGYVDALTNPDANEMARKVADEEAKDFACGHQEAAWHGKRGDKASEPTHVFPDGFLQQ</sequence>
<protein>
    <submittedName>
        <fullName evidence="2">Uncharacterized protein</fullName>
    </submittedName>
</protein>
<organism evidence="2 3">
    <name type="scientific">Rhizobium daejeonense</name>
    <dbReference type="NCBI Taxonomy" id="240521"/>
    <lineage>
        <taxon>Bacteria</taxon>
        <taxon>Pseudomonadati</taxon>
        <taxon>Pseudomonadota</taxon>
        <taxon>Alphaproteobacteria</taxon>
        <taxon>Hyphomicrobiales</taxon>
        <taxon>Rhizobiaceae</taxon>
        <taxon>Rhizobium/Agrobacterium group</taxon>
        <taxon>Rhizobium</taxon>
    </lineage>
</organism>